<feature type="transmembrane region" description="Helical" evidence="7">
    <location>
        <begin position="838"/>
        <end position="858"/>
    </location>
</feature>
<dbReference type="SMART" id="SM01027">
    <property type="entry name" value="Beta-Casp"/>
    <property type="match status" value="1"/>
</dbReference>
<dbReference type="Pfam" id="PF11718">
    <property type="entry name" value="CPSF73-100_C"/>
    <property type="match status" value="1"/>
</dbReference>
<evidence type="ECO:0000256" key="7">
    <source>
        <dbReference type="SAM" id="Phobius"/>
    </source>
</evidence>
<evidence type="ECO:0000256" key="6">
    <source>
        <dbReference type="SAM" id="MobiDB-lite"/>
    </source>
</evidence>
<evidence type="ECO:0000256" key="3">
    <source>
        <dbReference type="ARBA" id="ARBA00022722"/>
    </source>
</evidence>
<keyword evidence="7" id="KW-0472">Membrane</keyword>
<feature type="compositionally biased region" description="Low complexity" evidence="6">
    <location>
        <begin position="963"/>
        <end position="979"/>
    </location>
</feature>
<protein>
    <recommendedName>
        <fullName evidence="12">Cleavage and polyadenylation specificity factor subunit 3</fullName>
    </recommendedName>
</protein>
<name>A0AAW1QLA8_9CHLO</name>
<feature type="transmembrane region" description="Helical" evidence="7">
    <location>
        <begin position="925"/>
        <end position="943"/>
    </location>
</feature>
<dbReference type="GO" id="GO:0003723">
    <property type="term" value="F:RNA binding"/>
    <property type="evidence" value="ECO:0007669"/>
    <property type="project" value="TreeGrafter"/>
</dbReference>
<dbReference type="InterPro" id="IPR036866">
    <property type="entry name" value="RibonucZ/Hydroxyglut_hydro"/>
</dbReference>
<proteinExistence type="predicted"/>
<keyword evidence="5" id="KW-0539">Nucleus</keyword>
<organism evidence="10 11">
    <name type="scientific">Elliptochloris bilobata</name>
    <dbReference type="NCBI Taxonomy" id="381761"/>
    <lineage>
        <taxon>Eukaryota</taxon>
        <taxon>Viridiplantae</taxon>
        <taxon>Chlorophyta</taxon>
        <taxon>core chlorophytes</taxon>
        <taxon>Trebouxiophyceae</taxon>
        <taxon>Trebouxiophyceae incertae sedis</taxon>
        <taxon>Elliptochloris clade</taxon>
        <taxon>Elliptochloris</taxon>
    </lineage>
</organism>
<dbReference type="InterPro" id="IPR011108">
    <property type="entry name" value="RMMBL"/>
</dbReference>
<reference evidence="10 11" key="1">
    <citation type="journal article" date="2024" name="Nat. Commun.">
        <title>Phylogenomics reveals the evolutionary origins of lichenization in chlorophyte algae.</title>
        <authorList>
            <person name="Puginier C."/>
            <person name="Libourel C."/>
            <person name="Otte J."/>
            <person name="Skaloud P."/>
            <person name="Haon M."/>
            <person name="Grisel S."/>
            <person name="Petersen M."/>
            <person name="Berrin J.G."/>
            <person name="Delaux P.M."/>
            <person name="Dal Grande F."/>
            <person name="Keller J."/>
        </authorList>
    </citation>
    <scope>NUCLEOTIDE SEQUENCE [LARGE SCALE GENOMIC DNA]</scope>
    <source>
        <strain evidence="10 11">SAG 245.80</strain>
    </source>
</reference>
<dbReference type="Pfam" id="PF00753">
    <property type="entry name" value="Lactamase_B"/>
    <property type="match status" value="1"/>
</dbReference>
<keyword evidence="11" id="KW-1185">Reference proteome</keyword>
<dbReference type="GO" id="GO:0005847">
    <property type="term" value="C:mRNA cleavage and polyadenylation specificity factor complex"/>
    <property type="evidence" value="ECO:0007669"/>
    <property type="project" value="TreeGrafter"/>
</dbReference>
<dbReference type="SMART" id="SM00849">
    <property type="entry name" value="Lactamase_B"/>
    <property type="match status" value="1"/>
</dbReference>
<comment type="subcellular location">
    <subcellularLocation>
        <location evidence="1">Nucleus</location>
    </subcellularLocation>
</comment>
<evidence type="ECO:0000256" key="5">
    <source>
        <dbReference type="ARBA" id="ARBA00023242"/>
    </source>
</evidence>
<dbReference type="GO" id="GO:0004534">
    <property type="term" value="F:5'-3' RNA exonuclease activity"/>
    <property type="evidence" value="ECO:0007669"/>
    <property type="project" value="TreeGrafter"/>
</dbReference>
<accession>A0AAW1QLA8</accession>
<feature type="transmembrane region" description="Helical" evidence="7">
    <location>
        <begin position="1012"/>
        <end position="1033"/>
    </location>
</feature>
<dbReference type="InterPro" id="IPR022712">
    <property type="entry name" value="Beta_Casp"/>
</dbReference>
<dbReference type="Pfam" id="PF10996">
    <property type="entry name" value="Beta-Casp"/>
    <property type="match status" value="1"/>
</dbReference>
<evidence type="ECO:0000256" key="1">
    <source>
        <dbReference type="ARBA" id="ARBA00004123"/>
    </source>
</evidence>
<feature type="transmembrane region" description="Helical" evidence="7">
    <location>
        <begin position="894"/>
        <end position="919"/>
    </location>
</feature>
<evidence type="ECO:0000256" key="2">
    <source>
        <dbReference type="ARBA" id="ARBA00022664"/>
    </source>
</evidence>
<dbReference type="PANTHER" id="PTHR11203">
    <property type="entry name" value="CLEAVAGE AND POLYADENYLATION SPECIFICITY FACTOR FAMILY MEMBER"/>
    <property type="match status" value="1"/>
</dbReference>
<evidence type="ECO:0000313" key="11">
    <source>
        <dbReference type="Proteomes" id="UP001445335"/>
    </source>
</evidence>
<evidence type="ECO:0000256" key="4">
    <source>
        <dbReference type="ARBA" id="ARBA00022801"/>
    </source>
</evidence>
<dbReference type="Gene3D" id="3.60.15.10">
    <property type="entry name" value="Ribonuclease Z/Hydroxyacylglutathione hydrolase-like"/>
    <property type="match status" value="1"/>
</dbReference>
<feature type="transmembrane region" description="Helical" evidence="7">
    <location>
        <begin position="778"/>
        <end position="800"/>
    </location>
</feature>
<dbReference type="EMBL" id="JALJOU010000091">
    <property type="protein sequence ID" value="KAK9822187.1"/>
    <property type="molecule type" value="Genomic_DNA"/>
</dbReference>
<dbReference type="Proteomes" id="UP001445335">
    <property type="component" value="Unassembled WGS sequence"/>
</dbReference>
<keyword evidence="4" id="KW-0378">Hydrolase</keyword>
<sequence length="1365" mass="146879">MAKRKADDGPDIQRNLVEIIPLGAGQEVGRSCIILKYMGKTVMLDCGIHPGFSGMNSLPFFDEIDLDTVDAMLVTHFHLDHCAAVPYVVGKTNFKGRILMTHPTKAIYGTLLRDFVKVSRGSSDEALYSDKDLERALERSEVLDFHQTIDLDGIKVTAWRAGHVLGAAMFMVEIAGLRVLYTGDYSRLADRHMSAADLPDQQPHIVIVEATYGVSQHEPRQEREQRFVDRLRQVVGRGGRVLLPVVALGRAQELLLILEEHWERNPALRSVPIYQASGLAQKALTVYQTYIEMMNDAIKAAFQAANPFVFKHVQHVASARALEGVGACVVMATPSMLQSGLSRELFEAWCEDPRNGVIIADFAVQGTLARQLLDSPSHVITRAGAKVPLRMSVDAISFSAHADYTQTSQFIAALAPPHVVLVHGEATEMGRLRKALEQQAGALGQPRQLYMPRVAQPVHITHQAQHLAKVVGRLADRAAGEGAGVAGLLVRQPGGGDLLLAPDDLPAFTRLRPGRVLQRQALALRQPFAQVRLALEGFEGGGGPNGGAHGAAVLEWEGGAPGDTVADAVVAVILQAGGEPAGMPGAEAARRAALAAGDAAGAAAAEAALLAALLSAQFGAARVDSELGFVLVDADGRVAAVDPRSGRVDCGDDALRSRIEAAVGRLAAALAPAALDAFEGAFGQQQTCKVGASAGVSATMPIENGRLCRQQLVPLAKILGMKGFNAFGSSFQFGEADGPDGLGVEGPWVAPIFTTGILLIIAYLTYYAKIGNNTPPTLLRKIIALYAFNTAIVEVCRVVFDVNRFALVWAALHNLAEWGIIGHLVVNSDLVGTFFERSLLWIWLISQVVLFAPFTAGALTEQATGIWCDWLLITLMTYHLVIRKDKTDRKVLAVYKWGFLGAITHMAEILPLVSLLVGLITLPSILGSILIAVSEPLTFYFYYNFALEWDKSLLQPEAPAQADAGGAATAPNGTPAHTPSTSYEQGFQSSVNLTASKPGGPAGTELPRRIKVAIGVGTFILGLMTVVAPVLIIPGCKSTPVPPNFVPFQPLIKKLGTGKTPAALPDGAGPLCRAPQTVEGTTFIYARPGRGRELATLLESHPMSARRDEGNLKFEVSETEDHVFRIDERWTSKRTMFNRFTKPDSRAYLTPAFADLVRKVDVNGPFNPYIPCVTAALQPREYFIREPIVVDAPLTCVWAQLDNFADGSTSVGAVAWVGNLDGNPQLREVTEPFFKPSANCTMRQFRQLIPTVPQPADGHRLVFHSLSGCWVDPAEPTALVETQITEMVVTPHAGTSLTAGKTDLVYTLRLSPKTIADTEGMLARFRAGNVSHMPKLKALLERRCAGARIKALSQELEAATMQAFA</sequence>
<dbReference type="FunFam" id="3.40.50.10890:FF:000001">
    <property type="entry name" value="Cleavage and polyadenylation specificity factor subunit 3"/>
    <property type="match status" value="1"/>
</dbReference>
<dbReference type="GO" id="GO:0006398">
    <property type="term" value="P:mRNA 3'-end processing by stem-loop binding and cleavage"/>
    <property type="evidence" value="ECO:0007669"/>
    <property type="project" value="TreeGrafter"/>
</dbReference>
<feature type="transmembrane region" description="Helical" evidence="7">
    <location>
        <begin position="864"/>
        <end position="882"/>
    </location>
</feature>
<comment type="caution">
    <text evidence="10">The sequence shown here is derived from an EMBL/GenBank/DDBJ whole genome shotgun (WGS) entry which is preliminary data.</text>
</comment>
<feature type="domain" description="Metallo-beta-lactamase" evidence="8">
    <location>
        <begin position="29"/>
        <end position="239"/>
    </location>
</feature>
<evidence type="ECO:0000259" key="9">
    <source>
        <dbReference type="SMART" id="SM01027"/>
    </source>
</evidence>
<feature type="transmembrane region" description="Helical" evidence="7">
    <location>
        <begin position="806"/>
        <end position="826"/>
    </location>
</feature>
<evidence type="ECO:0000313" key="10">
    <source>
        <dbReference type="EMBL" id="KAK9822187.1"/>
    </source>
</evidence>
<dbReference type="InterPro" id="IPR021718">
    <property type="entry name" value="CPSF73-100_C"/>
</dbReference>
<evidence type="ECO:0000259" key="8">
    <source>
        <dbReference type="SMART" id="SM00849"/>
    </source>
</evidence>
<keyword evidence="7" id="KW-0812">Transmembrane</keyword>
<feature type="domain" description="Beta-Casp" evidence="9">
    <location>
        <begin position="251"/>
        <end position="372"/>
    </location>
</feature>
<keyword evidence="3" id="KW-0540">Nuclease</keyword>
<keyword evidence="2" id="KW-0507">mRNA processing</keyword>
<dbReference type="PANTHER" id="PTHR11203:SF11">
    <property type="entry name" value="CLEAVAGE AND POLYADENYLATION SPECIFICITY FACTOR SUBUNIT 3"/>
    <property type="match status" value="1"/>
</dbReference>
<dbReference type="InterPro" id="IPR050698">
    <property type="entry name" value="MBL"/>
</dbReference>
<dbReference type="CDD" id="cd16292">
    <property type="entry name" value="CPSF3-like_MBL-fold"/>
    <property type="match status" value="1"/>
</dbReference>
<feature type="region of interest" description="Disordered" evidence="6">
    <location>
        <begin position="963"/>
        <end position="984"/>
    </location>
</feature>
<dbReference type="Pfam" id="PF07521">
    <property type="entry name" value="RMMBL"/>
    <property type="match status" value="1"/>
</dbReference>
<gene>
    <name evidence="10" type="ORF">WJX81_008406</name>
</gene>
<dbReference type="SUPFAM" id="SSF56281">
    <property type="entry name" value="Metallo-hydrolase/oxidoreductase"/>
    <property type="match status" value="1"/>
</dbReference>
<evidence type="ECO:0008006" key="12">
    <source>
        <dbReference type="Google" id="ProtNLM"/>
    </source>
</evidence>
<dbReference type="InterPro" id="IPR001279">
    <property type="entry name" value="Metallo-B-lactamas"/>
</dbReference>
<feature type="transmembrane region" description="Helical" evidence="7">
    <location>
        <begin position="748"/>
        <end position="766"/>
    </location>
</feature>
<dbReference type="GO" id="GO:0004521">
    <property type="term" value="F:RNA endonuclease activity"/>
    <property type="evidence" value="ECO:0007669"/>
    <property type="project" value="TreeGrafter"/>
</dbReference>
<dbReference type="Gene3D" id="3.40.50.10890">
    <property type="match status" value="1"/>
</dbReference>
<keyword evidence="7" id="KW-1133">Transmembrane helix</keyword>